<feature type="compositionally biased region" description="Acidic residues" evidence="1">
    <location>
        <begin position="201"/>
        <end position="212"/>
    </location>
</feature>
<accession>A0AAV7MJB3</accession>
<gene>
    <name evidence="2" type="ORF">NDU88_001297</name>
</gene>
<dbReference type="Proteomes" id="UP001066276">
    <property type="component" value="Chromosome 9"/>
</dbReference>
<protein>
    <submittedName>
        <fullName evidence="2">Uncharacterized protein</fullName>
    </submittedName>
</protein>
<organism evidence="2 3">
    <name type="scientific">Pleurodeles waltl</name>
    <name type="common">Iberian ribbed newt</name>
    <dbReference type="NCBI Taxonomy" id="8319"/>
    <lineage>
        <taxon>Eukaryota</taxon>
        <taxon>Metazoa</taxon>
        <taxon>Chordata</taxon>
        <taxon>Craniata</taxon>
        <taxon>Vertebrata</taxon>
        <taxon>Euteleostomi</taxon>
        <taxon>Amphibia</taxon>
        <taxon>Batrachia</taxon>
        <taxon>Caudata</taxon>
        <taxon>Salamandroidea</taxon>
        <taxon>Salamandridae</taxon>
        <taxon>Pleurodelinae</taxon>
        <taxon>Pleurodeles</taxon>
    </lineage>
</organism>
<evidence type="ECO:0000256" key="1">
    <source>
        <dbReference type="SAM" id="MobiDB-lite"/>
    </source>
</evidence>
<reference evidence="2" key="1">
    <citation type="journal article" date="2022" name="bioRxiv">
        <title>Sequencing and chromosome-scale assembly of the giantPleurodeles waltlgenome.</title>
        <authorList>
            <person name="Brown T."/>
            <person name="Elewa A."/>
            <person name="Iarovenko S."/>
            <person name="Subramanian E."/>
            <person name="Araus A.J."/>
            <person name="Petzold A."/>
            <person name="Susuki M."/>
            <person name="Suzuki K.-i.T."/>
            <person name="Hayashi T."/>
            <person name="Toyoda A."/>
            <person name="Oliveira C."/>
            <person name="Osipova E."/>
            <person name="Leigh N.D."/>
            <person name="Simon A."/>
            <person name="Yun M.H."/>
        </authorList>
    </citation>
    <scope>NUCLEOTIDE SEQUENCE</scope>
    <source>
        <strain evidence="2">20211129_DDA</strain>
        <tissue evidence="2">Liver</tissue>
    </source>
</reference>
<sequence>MVYRKTKLRDEVAALQERQLLIKETIESAVTLGDQMEARCTALAVRVAKQKSRQKPKMPSTVQMRALVRKQKSRQKPKMPSAVQVRALVRKQKSRQKPKIPSTVQVRAHWYAKKIGIHIPGMEQSQIMMTGIGRMRWNRLPFNPAQDASDWRWPRGVHEEEDGSPRCLDDDDAGTTLENPDIRVPLRTKREDGLQAAVEEKDAEEPGSEENDGNTADQEKKADDDRRNGNRVVPREAAGPGRKGRNGDTPTDRHAPGGTCLTKTFALIYLPSSTYSAIQEILGKELLYCESRSAMELPSFRASTQGFRAPI</sequence>
<proteinExistence type="predicted"/>
<feature type="compositionally biased region" description="Basic and acidic residues" evidence="1">
    <location>
        <begin position="217"/>
        <end position="228"/>
    </location>
</feature>
<evidence type="ECO:0000313" key="2">
    <source>
        <dbReference type="EMBL" id="KAJ1103876.1"/>
    </source>
</evidence>
<name>A0AAV7MJB3_PLEWA</name>
<feature type="region of interest" description="Disordered" evidence="1">
    <location>
        <begin position="145"/>
        <end position="257"/>
    </location>
</feature>
<comment type="caution">
    <text evidence="2">The sequence shown here is derived from an EMBL/GenBank/DDBJ whole genome shotgun (WGS) entry which is preliminary data.</text>
</comment>
<dbReference type="AlphaFoldDB" id="A0AAV7MJB3"/>
<dbReference type="EMBL" id="JANPWB010000013">
    <property type="protein sequence ID" value="KAJ1103876.1"/>
    <property type="molecule type" value="Genomic_DNA"/>
</dbReference>
<feature type="compositionally biased region" description="Basic and acidic residues" evidence="1">
    <location>
        <begin position="149"/>
        <end position="168"/>
    </location>
</feature>
<keyword evidence="3" id="KW-1185">Reference proteome</keyword>
<evidence type="ECO:0000313" key="3">
    <source>
        <dbReference type="Proteomes" id="UP001066276"/>
    </source>
</evidence>